<organism evidence="1 2">
    <name type="scientific">Aspergillus melleus</name>
    <dbReference type="NCBI Taxonomy" id="138277"/>
    <lineage>
        <taxon>Eukaryota</taxon>
        <taxon>Fungi</taxon>
        <taxon>Dikarya</taxon>
        <taxon>Ascomycota</taxon>
        <taxon>Pezizomycotina</taxon>
        <taxon>Eurotiomycetes</taxon>
        <taxon>Eurotiomycetidae</taxon>
        <taxon>Eurotiales</taxon>
        <taxon>Aspergillaceae</taxon>
        <taxon>Aspergillus</taxon>
        <taxon>Aspergillus subgen. Circumdati</taxon>
    </lineage>
</organism>
<keyword evidence="2" id="KW-1185">Reference proteome</keyword>
<gene>
    <name evidence="1" type="ORF">N8T08_002144</name>
</gene>
<dbReference type="EMBL" id="JAOPJF010000138">
    <property type="protein sequence ID" value="KAK1138614.1"/>
    <property type="molecule type" value="Genomic_DNA"/>
</dbReference>
<comment type="caution">
    <text evidence="1">The sequence shown here is derived from an EMBL/GenBank/DDBJ whole genome shotgun (WGS) entry which is preliminary data.</text>
</comment>
<protein>
    <submittedName>
        <fullName evidence="1">Uncharacterized protein</fullName>
    </submittedName>
</protein>
<reference evidence="1 2" key="1">
    <citation type="journal article" date="2023" name="ACS Omega">
        <title>Identification of the Neoaspergillic Acid Biosynthesis Gene Cluster by Establishing an In Vitro CRISPR-Ribonucleoprotein Genetic System in Aspergillus melleus.</title>
        <authorList>
            <person name="Yuan B."/>
            <person name="Grau M.F."/>
            <person name="Murata R.M."/>
            <person name="Torok T."/>
            <person name="Venkateswaran K."/>
            <person name="Stajich J.E."/>
            <person name="Wang C.C.C."/>
        </authorList>
    </citation>
    <scope>NUCLEOTIDE SEQUENCE [LARGE SCALE GENOMIC DNA]</scope>
    <source>
        <strain evidence="1 2">IMV 1140</strain>
    </source>
</reference>
<evidence type="ECO:0000313" key="2">
    <source>
        <dbReference type="Proteomes" id="UP001177260"/>
    </source>
</evidence>
<accession>A0ACC3AM80</accession>
<sequence>MREIERLTKRVRELEAQVQTQRPQGLSAVEPSSQQTTPPNAPLDPLQGHGGARLRWEGVHTRSAKLDQTQYYGPSSSFYFIARMSSYLGSVFGQPTSEYYMQPNSASRSFASPTSAQPDRASALRESGQAIDDLPEDPAGDYLTEIQEDYFLSLYWNSYHCTYQILDEAEFRQHYRSLWTGSGPRKPSALVDIVLALCMQYGVSFLSRSETDSFKTDVDSTDATIAGRALYRRSQALLKNELESPSIFTLQCHMFTVVYLCNASFQNMAHNLLALAVRTAQILGLHLEPPEDLPRQQKELRKRLWWTLYAVEVKTCMKLGRPWSAQMTDVSCSLPSDDRDLVFLSGSNFACVGETTWLTYSVQLGKLVMSARAVYVAFFDKCADILTDTGGKSLYTDPTSLETCADFLLSCLECMQKWLDTVPDALKTKRKDGTAAFAAENVSLDIERFAPEWLQRQRVLLELLYHNLSMNLCRPFICFPTSKATTTPNADTLATKSVHHAMALTQIMYQMLTETKLLNGWHEAFQWQWNAALSMIGFALAYPSCPITPTVRDAIDTAIAVFEIMGKSFAVAASAANVTRDVTTKADFLVQHAHGGNAARALSPPEEHGEGVVPGAPSAEFSFAGIDAQDLPAGLDDSMGLAFTVDSFTSFEPVYAGNLFDMWTVPELNFEGLET</sequence>
<name>A0ACC3AM80_9EURO</name>
<proteinExistence type="predicted"/>
<dbReference type="Proteomes" id="UP001177260">
    <property type="component" value="Unassembled WGS sequence"/>
</dbReference>
<evidence type="ECO:0000313" key="1">
    <source>
        <dbReference type="EMBL" id="KAK1138614.1"/>
    </source>
</evidence>